<dbReference type="InterPro" id="IPR037512">
    <property type="entry name" value="PGPase_prok"/>
</dbReference>
<evidence type="ECO:0000256" key="4">
    <source>
        <dbReference type="ARBA" id="ARBA00006171"/>
    </source>
</evidence>
<dbReference type="EC" id="3.1.3.18" evidence="5 10"/>
<dbReference type="Pfam" id="PF00702">
    <property type="entry name" value="Hydrolase"/>
    <property type="match status" value="1"/>
</dbReference>
<dbReference type="SFLD" id="SFLDG01129">
    <property type="entry name" value="C1.5:_HAD__Beta-PGM__Phosphata"/>
    <property type="match status" value="1"/>
</dbReference>
<feature type="binding site" evidence="10">
    <location>
        <position position="8"/>
    </location>
    <ligand>
        <name>Mg(2+)</name>
        <dbReference type="ChEBI" id="CHEBI:18420"/>
    </ligand>
</feature>
<dbReference type="PRINTS" id="PR00413">
    <property type="entry name" value="HADHALOGNASE"/>
</dbReference>
<dbReference type="GO" id="GO:0046295">
    <property type="term" value="P:glycolate biosynthetic process"/>
    <property type="evidence" value="ECO:0007669"/>
    <property type="project" value="UniProtKB-UniRule"/>
</dbReference>
<keyword evidence="6 10" id="KW-0479">Metal-binding</keyword>
<dbReference type="HAMAP" id="MF_00495">
    <property type="entry name" value="GPH_hydrolase_bact"/>
    <property type="match status" value="1"/>
</dbReference>
<feature type="binding site" evidence="10">
    <location>
        <position position="168"/>
    </location>
    <ligand>
        <name>Mg(2+)</name>
        <dbReference type="ChEBI" id="CHEBI:18420"/>
    </ligand>
</feature>
<dbReference type="Gene3D" id="1.10.150.240">
    <property type="entry name" value="Putative phosphatase, domain 2"/>
    <property type="match status" value="1"/>
</dbReference>
<dbReference type="InterPro" id="IPR023198">
    <property type="entry name" value="PGP-like_dom2"/>
</dbReference>
<dbReference type="GO" id="GO:0046872">
    <property type="term" value="F:metal ion binding"/>
    <property type="evidence" value="ECO:0007669"/>
    <property type="project" value="UniProtKB-KW"/>
</dbReference>
<dbReference type="GO" id="GO:0005829">
    <property type="term" value="C:cytosol"/>
    <property type="evidence" value="ECO:0007669"/>
    <property type="project" value="TreeGrafter"/>
</dbReference>
<dbReference type="PANTHER" id="PTHR43434">
    <property type="entry name" value="PHOSPHOGLYCOLATE PHOSPHATASE"/>
    <property type="match status" value="1"/>
</dbReference>
<keyword evidence="12" id="KW-1185">Reference proteome</keyword>
<evidence type="ECO:0000256" key="9">
    <source>
        <dbReference type="ARBA" id="ARBA00023277"/>
    </source>
</evidence>
<dbReference type="GO" id="GO:0005975">
    <property type="term" value="P:carbohydrate metabolic process"/>
    <property type="evidence" value="ECO:0007669"/>
    <property type="project" value="InterPro"/>
</dbReference>
<evidence type="ECO:0000313" key="11">
    <source>
        <dbReference type="EMBL" id="CDL00654.1"/>
    </source>
</evidence>
<comment type="catalytic activity">
    <reaction evidence="1 10">
        <text>2-phosphoglycolate + H2O = glycolate + phosphate</text>
        <dbReference type="Rhea" id="RHEA:14369"/>
        <dbReference type="ChEBI" id="CHEBI:15377"/>
        <dbReference type="ChEBI" id="CHEBI:29805"/>
        <dbReference type="ChEBI" id="CHEBI:43474"/>
        <dbReference type="ChEBI" id="CHEBI:58033"/>
        <dbReference type="EC" id="3.1.3.18"/>
    </reaction>
</comment>
<dbReference type="InterPro" id="IPR006439">
    <property type="entry name" value="HAD-SF_hydro_IA"/>
</dbReference>
<evidence type="ECO:0000256" key="5">
    <source>
        <dbReference type="ARBA" id="ARBA00013078"/>
    </source>
</evidence>
<sequence>MKRAVLFDLDGTLIDSVPDVRLALNAMLSQRARRPLALDEVRQMVGEGAQVMLERAFAATGAAGGDMEQALRDYLAAYAAAPVVETVLYPGAMECMRRLVADGNVLGICTNKPSSIAVLVIRELGLDGLIAGYTGGDSLPFRKPDGRHLQATLECMGVAGSPAILVGDSETDVAAARDFGMPVVAVSFGYADNAEMLGADRVISHFRHLPLVVAELMP</sequence>
<organism evidence="11 12">
    <name type="scientific">Magnetospirillum gryphiswaldense (strain DSM 6361 / JCM 21280 / NBRC 15271 / MSR-1)</name>
    <dbReference type="NCBI Taxonomy" id="431944"/>
    <lineage>
        <taxon>Bacteria</taxon>
        <taxon>Pseudomonadati</taxon>
        <taxon>Pseudomonadota</taxon>
        <taxon>Alphaproteobacteria</taxon>
        <taxon>Rhodospirillales</taxon>
        <taxon>Rhodospirillaceae</taxon>
        <taxon>Magnetospirillum</taxon>
    </lineage>
</organism>
<keyword evidence="7 10" id="KW-0378">Hydrolase</keyword>
<evidence type="ECO:0000256" key="6">
    <source>
        <dbReference type="ARBA" id="ARBA00022723"/>
    </source>
</evidence>
<dbReference type="InterPro" id="IPR023214">
    <property type="entry name" value="HAD_sf"/>
</dbReference>
<comment type="cofactor">
    <cofactor evidence="2 10">
        <name>Mg(2+)</name>
        <dbReference type="ChEBI" id="CHEBI:18420"/>
    </cofactor>
</comment>
<comment type="similarity">
    <text evidence="4 10">Belongs to the HAD-like hydrolase superfamily. CbbY/CbbZ/Gph/YieH family.</text>
</comment>
<comment type="function">
    <text evidence="10">Specifically catalyzes the dephosphorylation of 2-phosphoglycolate. Is involved in the dissimilation of the intracellular 2-phosphoglycolate formed during the DNA repair of 3'-phosphoglycolate ends, a major class of DNA lesions induced by oxidative stress.</text>
</comment>
<gene>
    <name evidence="11" type="primary">cbbZ</name>
    <name evidence="10" type="synonym">gph</name>
    <name evidence="11" type="ordered locus">MGMSRv2__3439</name>
</gene>
<dbReference type="InterPro" id="IPR036412">
    <property type="entry name" value="HAD-like_sf"/>
</dbReference>
<dbReference type="AlphaFoldDB" id="V6F5D0"/>
<dbReference type="PANTHER" id="PTHR43434:SF1">
    <property type="entry name" value="PHOSPHOGLYCOLATE PHOSPHATASE"/>
    <property type="match status" value="1"/>
</dbReference>
<evidence type="ECO:0000256" key="7">
    <source>
        <dbReference type="ARBA" id="ARBA00022801"/>
    </source>
</evidence>
<name>V6F5D0_MAGGM</name>
<dbReference type="EMBL" id="HG794546">
    <property type="protein sequence ID" value="CDL00654.1"/>
    <property type="molecule type" value="Genomic_DNA"/>
</dbReference>
<dbReference type="HOGENOM" id="CLU_045011_19_1_5"/>
<feature type="active site" description="Nucleophile" evidence="10">
    <location>
        <position position="8"/>
    </location>
</feature>
<dbReference type="SUPFAM" id="SSF56784">
    <property type="entry name" value="HAD-like"/>
    <property type="match status" value="1"/>
</dbReference>
<dbReference type="eggNOG" id="COG0546">
    <property type="taxonomic scope" value="Bacteria"/>
</dbReference>
<evidence type="ECO:0000256" key="1">
    <source>
        <dbReference type="ARBA" id="ARBA00000830"/>
    </source>
</evidence>
<reference evidence="11 12" key="1">
    <citation type="journal article" date="2014" name="Genome Announc.">
        <title>Complete genome sequence of Magnetospirillum gryphiswaldense MSR-1.</title>
        <authorList>
            <person name="Wang X."/>
            <person name="Wang Q."/>
            <person name="Zhang W."/>
            <person name="Wang Y."/>
            <person name="Li L."/>
            <person name="Wen T."/>
            <person name="Zhang T."/>
            <person name="Zhang Y."/>
            <person name="Xu J."/>
            <person name="Hu J."/>
            <person name="Li S."/>
            <person name="Liu L."/>
            <person name="Liu J."/>
            <person name="Jiang W."/>
            <person name="Tian J."/>
            <person name="Li Y."/>
            <person name="Schuler D."/>
            <person name="Wang L."/>
            <person name="Li J."/>
        </authorList>
    </citation>
    <scope>NUCLEOTIDE SEQUENCE [LARGE SCALE GENOMIC DNA]</scope>
    <source>
        <strain evidence="12">DSM 6361 / JCM 21280 / NBRC 15271 / MSR-1</strain>
    </source>
</reference>
<comment type="pathway">
    <text evidence="3 10">Organic acid metabolism; glycolate biosynthesis; glycolate from 2-phosphoglycolate: step 1/1.</text>
</comment>
<dbReference type="KEGG" id="mgy:MGMSRv2__3439"/>
<dbReference type="Gene3D" id="3.40.50.1000">
    <property type="entry name" value="HAD superfamily/HAD-like"/>
    <property type="match status" value="1"/>
</dbReference>
<evidence type="ECO:0000256" key="3">
    <source>
        <dbReference type="ARBA" id="ARBA00004818"/>
    </source>
</evidence>
<evidence type="ECO:0000256" key="2">
    <source>
        <dbReference type="ARBA" id="ARBA00001946"/>
    </source>
</evidence>
<evidence type="ECO:0000313" key="12">
    <source>
        <dbReference type="Proteomes" id="UP000018922"/>
    </source>
</evidence>
<dbReference type="GO" id="GO:0008967">
    <property type="term" value="F:phosphoglycolate phosphatase activity"/>
    <property type="evidence" value="ECO:0007669"/>
    <property type="project" value="UniProtKB-UniRule"/>
</dbReference>
<dbReference type="STRING" id="1430440.MGMSRv2__3439"/>
<dbReference type="GO" id="GO:0006281">
    <property type="term" value="P:DNA repair"/>
    <property type="evidence" value="ECO:0007669"/>
    <property type="project" value="TreeGrafter"/>
</dbReference>
<evidence type="ECO:0000256" key="8">
    <source>
        <dbReference type="ARBA" id="ARBA00022842"/>
    </source>
</evidence>
<dbReference type="SFLD" id="SFLDS00003">
    <property type="entry name" value="Haloacid_Dehalogenase"/>
    <property type="match status" value="1"/>
</dbReference>
<feature type="binding site" evidence="10">
    <location>
        <position position="10"/>
    </location>
    <ligand>
        <name>Mg(2+)</name>
        <dbReference type="ChEBI" id="CHEBI:18420"/>
    </ligand>
</feature>
<keyword evidence="8 10" id="KW-0460">Magnesium</keyword>
<proteinExistence type="inferred from homology"/>
<protein>
    <recommendedName>
        <fullName evidence="5 10">Phosphoglycolate phosphatase</fullName>
        <shortName evidence="10">PGP</shortName>
        <shortName evidence="10">PGPase</shortName>
        <ecNumber evidence="5 10">3.1.3.18</ecNumber>
    </recommendedName>
</protein>
<keyword evidence="9 10" id="KW-0119">Carbohydrate metabolism</keyword>
<dbReference type="UniPathway" id="UPA00865">
    <property type="reaction ID" value="UER00834"/>
</dbReference>
<accession>V6F5D0</accession>
<dbReference type="Proteomes" id="UP000018922">
    <property type="component" value="Chromosome I"/>
</dbReference>
<evidence type="ECO:0000256" key="10">
    <source>
        <dbReference type="HAMAP-Rule" id="MF_00495"/>
    </source>
</evidence>
<dbReference type="InterPro" id="IPR050155">
    <property type="entry name" value="HAD-like_hydrolase_sf"/>
</dbReference>